<keyword evidence="10" id="KW-1185">Reference proteome</keyword>
<feature type="active site" description="Nucleophile" evidence="6">
    <location>
        <position position="71"/>
    </location>
</feature>
<proteinExistence type="inferred from homology"/>
<feature type="domain" description="PNPLA" evidence="8">
    <location>
        <begin position="27"/>
        <end position="234"/>
    </location>
</feature>
<comment type="domain">
    <text evidence="7">The nitrogen atoms of the two glycine residues in the GGXR motif define the oxyanion hole, and stabilize the oxyanion that forms during the nucleophilic attack by the catalytic serine during substrate cleavage.</text>
</comment>
<dbReference type="GO" id="GO:0016042">
    <property type="term" value="P:lipid catabolic process"/>
    <property type="evidence" value="ECO:0007669"/>
    <property type="project" value="UniProtKB-UniRule"/>
</dbReference>
<dbReference type="AlphaFoldDB" id="A0AAW1HQ64"/>
<evidence type="ECO:0000256" key="7">
    <source>
        <dbReference type="RuleBase" id="RU361262"/>
    </source>
</evidence>
<evidence type="ECO:0000256" key="4">
    <source>
        <dbReference type="ARBA" id="ARBA00022963"/>
    </source>
</evidence>
<organism evidence="9 10">
    <name type="scientific">Saponaria officinalis</name>
    <name type="common">Common soapwort</name>
    <name type="synonym">Lychnis saponaria</name>
    <dbReference type="NCBI Taxonomy" id="3572"/>
    <lineage>
        <taxon>Eukaryota</taxon>
        <taxon>Viridiplantae</taxon>
        <taxon>Streptophyta</taxon>
        <taxon>Embryophyta</taxon>
        <taxon>Tracheophyta</taxon>
        <taxon>Spermatophyta</taxon>
        <taxon>Magnoliopsida</taxon>
        <taxon>eudicotyledons</taxon>
        <taxon>Gunneridae</taxon>
        <taxon>Pentapetalae</taxon>
        <taxon>Caryophyllales</taxon>
        <taxon>Caryophyllaceae</taxon>
        <taxon>Caryophylleae</taxon>
        <taxon>Saponaria</taxon>
    </lineage>
</organism>
<keyword evidence="4 6" id="KW-0442">Lipid degradation</keyword>
<protein>
    <recommendedName>
        <fullName evidence="7">Patatin</fullName>
        <ecNumber evidence="7">3.1.1.-</ecNumber>
    </recommendedName>
</protein>
<dbReference type="Pfam" id="PF01734">
    <property type="entry name" value="Patatin"/>
    <property type="match status" value="1"/>
</dbReference>
<evidence type="ECO:0000256" key="3">
    <source>
        <dbReference type="ARBA" id="ARBA00022821"/>
    </source>
</evidence>
<dbReference type="Proteomes" id="UP001443914">
    <property type="component" value="Unassembled WGS sequence"/>
</dbReference>
<evidence type="ECO:0000313" key="10">
    <source>
        <dbReference type="Proteomes" id="UP001443914"/>
    </source>
</evidence>
<dbReference type="PROSITE" id="PS51635">
    <property type="entry name" value="PNPLA"/>
    <property type="match status" value="1"/>
</dbReference>
<evidence type="ECO:0000256" key="1">
    <source>
        <dbReference type="ARBA" id="ARBA00010240"/>
    </source>
</evidence>
<dbReference type="Gene3D" id="3.40.1090.10">
    <property type="entry name" value="Cytosolic phospholipase A2 catalytic domain"/>
    <property type="match status" value="1"/>
</dbReference>
<dbReference type="EMBL" id="JBDFQZ010000011">
    <property type="protein sequence ID" value="KAK9678333.1"/>
    <property type="molecule type" value="Genomic_DNA"/>
</dbReference>
<dbReference type="SUPFAM" id="SSF52151">
    <property type="entry name" value="FabD/lysophospholipase-like"/>
    <property type="match status" value="1"/>
</dbReference>
<comment type="function">
    <text evidence="7">Lipolytic acyl hydrolase (LAH).</text>
</comment>
<feature type="short sequence motif" description="DGA/G" evidence="6">
    <location>
        <begin position="221"/>
        <end position="223"/>
    </location>
</feature>
<dbReference type="InterPro" id="IPR002641">
    <property type="entry name" value="PNPLA_dom"/>
</dbReference>
<feature type="short sequence motif" description="GXSXG" evidence="6">
    <location>
        <begin position="69"/>
        <end position="73"/>
    </location>
</feature>
<comment type="similarity">
    <text evidence="1 7">Belongs to the patatin family.</text>
</comment>
<dbReference type="GO" id="GO:0047372">
    <property type="term" value="F:monoacylglycerol lipase activity"/>
    <property type="evidence" value="ECO:0007669"/>
    <property type="project" value="TreeGrafter"/>
</dbReference>
<dbReference type="EC" id="3.1.1.-" evidence="7"/>
<evidence type="ECO:0000256" key="5">
    <source>
        <dbReference type="ARBA" id="ARBA00023098"/>
    </source>
</evidence>
<sequence length="398" mass="43510">MTAACGCMNPPSLVKFRSKEKNLITILSIDGGGIRGIIPGVILDFLEKQFQKLDGEEARIADYFDVIAGTSTGGLVAAMLTAPNPNNRPLFAAKDIVPFYLEHCPDIFPPPSWGILGQLASLSKSIAGPKYDGKYLRYIINEVLKNTKLNQTLTNLVIPAFDIKLLHPTIFSSFKIGYNPSLDAKLADICIGGSAAPTFLPSYYFKNSYDVSNSREFNLVDGGLVNNNPTLLAMIEVSKEMMKEDESAHKMHDDRLVVISIGTGSAKKEEKYNAKMTAKWGALSWVLDNGSSPIIDSLFESGADIVDLHNSVLFQSTHSQPNYLRIQSGRLGFADAGPTLGRKIIELDLNKSGLVTTPSCFGPTRPKTISGWVMSPTMLAERLSEERRYRNAQNAAVI</sequence>
<dbReference type="PANTHER" id="PTHR32176">
    <property type="entry name" value="XYLOSE ISOMERASE"/>
    <property type="match status" value="1"/>
</dbReference>
<evidence type="ECO:0000313" key="9">
    <source>
        <dbReference type="EMBL" id="KAK9678333.1"/>
    </source>
</evidence>
<comment type="caution">
    <text evidence="9">The sequence shown here is derived from an EMBL/GenBank/DDBJ whole genome shotgun (WGS) entry which is preliminary data.</text>
</comment>
<dbReference type="InterPro" id="IPR016035">
    <property type="entry name" value="Acyl_Trfase/lysoPLipase"/>
</dbReference>
<keyword evidence="5 6" id="KW-0443">Lipid metabolism</keyword>
<keyword evidence="2 6" id="KW-0378">Hydrolase</keyword>
<feature type="active site" description="Proton acceptor" evidence="6">
    <location>
        <position position="221"/>
    </location>
</feature>
<feature type="short sequence motif" description="GXGXXG" evidence="6">
    <location>
        <begin position="31"/>
        <end position="36"/>
    </location>
</feature>
<reference evidence="9" key="1">
    <citation type="submission" date="2024-03" db="EMBL/GenBank/DDBJ databases">
        <title>WGS assembly of Saponaria officinalis var. Norfolk2.</title>
        <authorList>
            <person name="Jenkins J."/>
            <person name="Shu S."/>
            <person name="Grimwood J."/>
            <person name="Barry K."/>
            <person name="Goodstein D."/>
            <person name="Schmutz J."/>
            <person name="Leebens-Mack J."/>
            <person name="Osbourn A."/>
        </authorList>
    </citation>
    <scope>NUCLEOTIDE SEQUENCE [LARGE SCALE GENOMIC DNA]</scope>
    <source>
        <strain evidence="9">JIC</strain>
    </source>
</reference>
<evidence type="ECO:0000259" key="8">
    <source>
        <dbReference type="PROSITE" id="PS51635"/>
    </source>
</evidence>
<keyword evidence="3" id="KW-0611">Plant defense</keyword>
<dbReference type="GO" id="GO:0006952">
    <property type="term" value="P:defense response"/>
    <property type="evidence" value="ECO:0007669"/>
    <property type="project" value="UniProtKB-KW"/>
</dbReference>
<dbReference type="FunFam" id="3.40.1090.10:FF:000005">
    <property type="entry name" value="Patatin"/>
    <property type="match status" value="1"/>
</dbReference>
<accession>A0AAW1HQ64</accession>
<evidence type="ECO:0000256" key="2">
    <source>
        <dbReference type="ARBA" id="ARBA00022801"/>
    </source>
</evidence>
<gene>
    <name evidence="9" type="ORF">RND81_11G204500</name>
</gene>
<dbReference type="GO" id="GO:0004620">
    <property type="term" value="F:phospholipase activity"/>
    <property type="evidence" value="ECO:0007669"/>
    <property type="project" value="TreeGrafter"/>
</dbReference>
<name>A0AAW1HQ64_SAPOF</name>
<dbReference type="PANTHER" id="PTHR32176:SF92">
    <property type="entry name" value="XYLOSE ISOMERASE"/>
    <property type="match status" value="1"/>
</dbReference>
<evidence type="ECO:0000256" key="6">
    <source>
        <dbReference type="PROSITE-ProRule" id="PRU01161"/>
    </source>
</evidence>